<dbReference type="Gene3D" id="3.20.20.140">
    <property type="entry name" value="Metal-dependent hydrolases"/>
    <property type="match status" value="1"/>
</dbReference>
<evidence type="ECO:0000256" key="1">
    <source>
        <dbReference type="ARBA" id="ARBA00023239"/>
    </source>
</evidence>
<accession>A0ABN1QZG2</accession>
<keyword evidence="4" id="KW-1185">Reference proteome</keyword>
<evidence type="ECO:0000313" key="4">
    <source>
        <dbReference type="Proteomes" id="UP001500542"/>
    </source>
</evidence>
<dbReference type="RefSeq" id="WP_343974364.1">
    <property type="nucleotide sequence ID" value="NZ_BAAAHK010000012.1"/>
</dbReference>
<dbReference type="InterPro" id="IPR032465">
    <property type="entry name" value="ACMSD"/>
</dbReference>
<evidence type="ECO:0000259" key="2">
    <source>
        <dbReference type="Pfam" id="PF04909"/>
    </source>
</evidence>
<keyword evidence="1" id="KW-0456">Lyase</keyword>
<dbReference type="PANTHER" id="PTHR21240:SF30">
    <property type="entry name" value="AMIDOHYDROLASE-RELATED DOMAIN-CONTAINING PROTEIN-RELATED"/>
    <property type="match status" value="1"/>
</dbReference>
<dbReference type="PANTHER" id="PTHR21240">
    <property type="entry name" value="2-AMINO-3-CARBOXYLMUCONATE-6-SEMIALDEHYDE DECARBOXYLASE"/>
    <property type="match status" value="1"/>
</dbReference>
<dbReference type="EMBL" id="BAAAHK010000012">
    <property type="protein sequence ID" value="GAA0949661.1"/>
    <property type="molecule type" value="Genomic_DNA"/>
</dbReference>
<organism evidence="3 4">
    <name type="scientific">Kribbella koreensis</name>
    <dbReference type="NCBI Taxonomy" id="57909"/>
    <lineage>
        <taxon>Bacteria</taxon>
        <taxon>Bacillati</taxon>
        <taxon>Actinomycetota</taxon>
        <taxon>Actinomycetes</taxon>
        <taxon>Propionibacteriales</taxon>
        <taxon>Kribbellaceae</taxon>
        <taxon>Kribbella</taxon>
    </lineage>
</organism>
<dbReference type="InterPro" id="IPR032466">
    <property type="entry name" value="Metal_Hydrolase"/>
</dbReference>
<dbReference type="SUPFAM" id="SSF51556">
    <property type="entry name" value="Metallo-dependent hydrolases"/>
    <property type="match status" value="1"/>
</dbReference>
<protein>
    <submittedName>
        <fullName evidence="3">Amidohydrolase family protein</fullName>
    </submittedName>
</protein>
<reference evidence="3 4" key="1">
    <citation type="journal article" date="2019" name="Int. J. Syst. Evol. Microbiol.">
        <title>The Global Catalogue of Microorganisms (GCM) 10K type strain sequencing project: providing services to taxonomists for standard genome sequencing and annotation.</title>
        <authorList>
            <consortium name="The Broad Institute Genomics Platform"/>
            <consortium name="The Broad Institute Genome Sequencing Center for Infectious Disease"/>
            <person name="Wu L."/>
            <person name="Ma J."/>
        </authorList>
    </citation>
    <scope>NUCLEOTIDE SEQUENCE [LARGE SCALE GENOMIC DNA]</scope>
    <source>
        <strain evidence="3 4">JCM 10977</strain>
    </source>
</reference>
<gene>
    <name evidence="3" type="ORF">GCM10009554_48580</name>
</gene>
<comment type="caution">
    <text evidence="3">The sequence shown here is derived from an EMBL/GenBank/DDBJ whole genome shotgun (WGS) entry which is preliminary data.</text>
</comment>
<dbReference type="InterPro" id="IPR006680">
    <property type="entry name" value="Amidohydro-rel"/>
</dbReference>
<dbReference type="Pfam" id="PF04909">
    <property type="entry name" value="Amidohydro_2"/>
    <property type="match status" value="1"/>
</dbReference>
<evidence type="ECO:0000313" key="3">
    <source>
        <dbReference type="EMBL" id="GAA0949661.1"/>
    </source>
</evidence>
<proteinExistence type="predicted"/>
<dbReference type="Proteomes" id="UP001500542">
    <property type="component" value="Unassembled WGS sequence"/>
</dbReference>
<feature type="domain" description="Amidohydrolase-related" evidence="2">
    <location>
        <begin position="45"/>
        <end position="324"/>
    </location>
</feature>
<sequence length="333" mass="36609">MVLIAIEEHWNLPELTSAVKALPQDRGDASVVFDEMGDNLERLDDIGDARIAAMDAQGVDLQILSLTPPGSQPLDPADARTLSRRANDIAVEAVGRHPTRLRAFSTLPMADPEAAGAELERAAGLGFVGAMVYGRTGEIPLDDPRYDDLFATAAALRQPIFIHPQIPSRVIRQAVYSGFDPATDLALATFGWGWHLEAAVAALRLIVRGTFDRHPDLQLVLGHWGELLLFWTDRADSLSSIAGLDRKVSDYVRSNIHITASGMLNPTLLRHALEVTTPDRLLFSTDYPFQQPDNTDIEKFLTEFPTDQDRDKFTAGNACSLFGIDIASRKEQQ</sequence>
<name>A0ABN1QZG2_9ACTN</name>